<dbReference type="CDD" id="cd00796">
    <property type="entry name" value="INT_Rci_Hp1_C"/>
    <property type="match status" value="1"/>
</dbReference>
<dbReference type="SUPFAM" id="SSF56349">
    <property type="entry name" value="DNA breaking-rejoining enzymes"/>
    <property type="match status" value="1"/>
</dbReference>
<dbReference type="Pfam" id="PF00589">
    <property type="entry name" value="Phage_integrase"/>
    <property type="match status" value="1"/>
</dbReference>
<dbReference type="InterPro" id="IPR050090">
    <property type="entry name" value="Tyrosine_recombinase_XerCD"/>
</dbReference>
<evidence type="ECO:0000313" key="7">
    <source>
        <dbReference type="Proteomes" id="UP000004664"/>
    </source>
</evidence>
<dbReference type="Proteomes" id="UP000004664">
    <property type="component" value="Unassembled WGS sequence"/>
</dbReference>
<keyword evidence="7" id="KW-1185">Reference proteome</keyword>
<dbReference type="InterPro" id="IPR013762">
    <property type="entry name" value="Integrase-like_cat_sf"/>
</dbReference>
<dbReference type="AlphaFoldDB" id="G3ITV4"/>
<dbReference type="GO" id="GO:0006310">
    <property type="term" value="P:DNA recombination"/>
    <property type="evidence" value="ECO:0007669"/>
    <property type="project" value="UniProtKB-KW"/>
</dbReference>
<evidence type="ECO:0000256" key="3">
    <source>
        <dbReference type="ARBA" id="ARBA00023125"/>
    </source>
</evidence>
<dbReference type="PANTHER" id="PTHR30349:SF64">
    <property type="entry name" value="PROPHAGE INTEGRASE INTD-RELATED"/>
    <property type="match status" value="1"/>
</dbReference>
<dbReference type="GO" id="GO:0015074">
    <property type="term" value="P:DNA integration"/>
    <property type="evidence" value="ECO:0007669"/>
    <property type="project" value="UniProtKB-KW"/>
</dbReference>
<name>G3ITV4_METTV</name>
<keyword evidence="3" id="KW-0238">DNA-binding</keyword>
<keyword evidence="4" id="KW-0233">DNA recombination</keyword>
<evidence type="ECO:0000259" key="5">
    <source>
        <dbReference type="PROSITE" id="PS51898"/>
    </source>
</evidence>
<protein>
    <submittedName>
        <fullName evidence="6">Integrase family protein</fullName>
    </submittedName>
</protein>
<feature type="domain" description="Tyr recombinase" evidence="5">
    <location>
        <begin position="165"/>
        <end position="337"/>
    </location>
</feature>
<dbReference type="Gene3D" id="1.10.443.10">
    <property type="entry name" value="Intergrase catalytic core"/>
    <property type="match status" value="1"/>
</dbReference>
<sequence>MSKKIPGLVKRGECWHIDKVIKGRRVCQSTGTSDLEEAQCYLARLMEEHRQATVYGVRPKRIFKEAATKYLLESQKASLKDAALHLKLLDEYIGDLPLESIHMGTLQSYIQDRRTQGVKNRTINYALQTVRHILNLAAMEWIDEHGLTWLATAPKIKLLSQLDARKPSPLSWEQQARLFGELPEHLAKMALFKVNTGCREQEVCSLRWEWEEYIPELKASVFVIPAHVVKNRMARVVVLNSEARAVIDQLRGQHSEYVFTYKGNRVLTMNNTAWQKARKRVGLTQVRIHDLKHTFGRRLRAASVSFEDRQDLLGHKSSRITDHYSSAELGNLIAAAEKVCVSESRKSHATI</sequence>
<accession>G3ITV4</accession>
<dbReference type="HOGENOM" id="CLU_027562_17_7_6"/>
<comment type="similarity">
    <text evidence="1">Belongs to the 'phage' integrase family.</text>
</comment>
<dbReference type="PROSITE" id="PS51898">
    <property type="entry name" value="TYR_RECOMBINASE"/>
    <property type="match status" value="1"/>
</dbReference>
<dbReference type="PANTHER" id="PTHR30349">
    <property type="entry name" value="PHAGE INTEGRASE-RELATED"/>
    <property type="match status" value="1"/>
</dbReference>
<dbReference type="EMBL" id="JH109152">
    <property type="protein sequence ID" value="EGW22625.1"/>
    <property type="molecule type" value="Genomic_DNA"/>
</dbReference>
<dbReference type="InterPro" id="IPR011010">
    <property type="entry name" value="DNA_brk_join_enz"/>
</dbReference>
<evidence type="ECO:0000313" key="6">
    <source>
        <dbReference type="EMBL" id="EGW22625.1"/>
    </source>
</evidence>
<dbReference type="eggNOG" id="COG0582">
    <property type="taxonomic scope" value="Bacteria"/>
</dbReference>
<dbReference type="Gene3D" id="1.10.150.130">
    <property type="match status" value="1"/>
</dbReference>
<dbReference type="InterPro" id="IPR002104">
    <property type="entry name" value="Integrase_catalytic"/>
</dbReference>
<dbReference type="InterPro" id="IPR010998">
    <property type="entry name" value="Integrase_recombinase_N"/>
</dbReference>
<proteinExistence type="inferred from homology"/>
<dbReference type="GO" id="GO:0003677">
    <property type="term" value="F:DNA binding"/>
    <property type="evidence" value="ECO:0007669"/>
    <property type="project" value="UniProtKB-KW"/>
</dbReference>
<gene>
    <name evidence="6" type="ORF">Mettu_1440</name>
</gene>
<dbReference type="OrthoDB" id="662444at2"/>
<reference evidence="6 7" key="1">
    <citation type="submission" date="2011-06" db="EMBL/GenBank/DDBJ databases">
        <title>Genomic sequence of Methylobacter tundripaludum SV96.</title>
        <authorList>
            <consortium name="US DOE Joint Genome Institute"/>
            <person name="Lucas S."/>
            <person name="Han J."/>
            <person name="Lapidus A."/>
            <person name="Cheng J.-F."/>
            <person name="Goodwin L."/>
            <person name="Pitluck S."/>
            <person name="Held B."/>
            <person name="Detter J.C."/>
            <person name="Han C."/>
            <person name="Tapia R."/>
            <person name="Land M."/>
            <person name="Hauser L."/>
            <person name="Kyrpides N."/>
            <person name="Ivanova N."/>
            <person name="Ovchinnikova G."/>
            <person name="Pagani I."/>
            <person name="Klotz M.G."/>
            <person name="Dispirito A.A."/>
            <person name="Murrell J.C."/>
            <person name="Dunfield P."/>
            <person name="Kalyuzhnaya M.G."/>
            <person name="Svenning M."/>
            <person name="Trotsenko Y.A."/>
            <person name="Stein L.Y."/>
            <person name="Woyke T."/>
        </authorList>
    </citation>
    <scope>NUCLEOTIDE SEQUENCE [LARGE SCALE GENOMIC DNA]</scope>
    <source>
        <strain evidence="7">ATCC BAA-1195 / DSM 17260 / SV96</strain>
    </source>
</reference>
<evidence type="ECO:0000256" key="1">
    <source>
        <dbReference type="ARBA" id="ARBA00008857"/>
    </source>
</evidence>
<evidence type="ECO:0000256" key="2">
    <source>
        <dbReference type="ARBA" id="ARBA00022908"/>
    </source>
</evidence>
<keyword evidence="2" id="KW-0229">DNA integration</keyword>
<evidence type="ECO:0000256" key="4">
    <source>
        <dbReference type="ARBA" id="ARBA00023172"/>
    </source>
</evidence>
<organism evidence="6 7">
    <name type="scientific">Methylobacter tundripaludum (strain ATCC BAA-1195 / DSM 17260 / SV96)</name>
    <dbReference type="NCBI Taxonomy" id="697282"/>
    <lineage>
        <taxon>Bacteria</taxon>
        <taxon>Pseudomonadati</taxon>
        <taxon>Pseudomonadota</taxon>
        <taxon>Gammaproteobacteria</taxon>
        <taxon>Methylococcales</taxon>
        <taxon>Methylococcaceae</taxon>
        <taxon>Methylobacter</taxon>
    </lineage>
</organism>
<dbReference type="STRING" id="697282.Mettu_1440"/>